<name>A0A7X0FWI9_9ACTN</name>
<comment type="caution">
    <text evidence="2">The sequence shown here is derived from an EMBL/GenBank/DDBJ whole genome shotgun (WGS) entry which is preliminary data.</text>
</comment>
<dbReference type="Gene3D" id="3.90.230.10">
    <property type="entry name" value="Creatinase/methionine aminopeptidase superfamily"/>
    <property type="match status" value="1"/>
</dbReference>
<dbReference type="Gene3D" id="3.40.350.10">
    <property type="entry name" value="Creatinase/prolidase N-terminal domain"/>
    <property type="match status" value="1"/>
</dbReference>
<protein>
    <submittedName>
        <fullName evidence="2">Xaa-Pro aminopeptidase</fullName>
    </submittedName>
</protein>
<dbReference type="InterPro" id="IPR036005">
    <property type="entry name" value="Creatinase/aminopeptidase-like"/>
</dbReference>
<dbReference type="InterPro" id="IPR029149">
    <property type="entry name" value="Creatin/AminoP/Spt16_N"/>
</dbReference>
<dbReference type="GO" id="GO:0004177">
    <property type="term" value="F:aminopeptidase activity"/>
    <property type="evidence" value="ECO:0007669"/>
    <property type="project" value="UniProtKB-KW"/>
</dbReference>
<dbReference type="EMBL" id="JACHMQ010000001">
    <property type="protein sequence ID" value="MBB6394196.1"/>
    <property type="molecule type" value="Genomic_DNA"/>
</dbReference>
<dbReference type="AlphaFoldDB" id="A0A7X0FWI9"/>
<reference evidence="2 3" key="1">
    <citation type="submission" date="2020-08" db="EMBL/GenBank/DDBJ databases">
        <title>Sequencing the genomes of 1000 actinobacteria strains.</title>
        <authorList>
            <person name="Klenk H.-P."/>
        </authorList>
    </citation>
    <scope>NUCLEOTIDE SEQUENCE [LARGE SCALE GENOMIC DNA]</scope>
    <source>
        <strain evidence="2 3">DSM 43675</strain>
    </source>
</reference>
<keyword evidence="2" id="KW-0645">Protease</keyword>
<keyword evidence="3" id="KW-1185">Reference proteome</keyword>
<dbReference type="PANTHER" id="PTHR46112:SF3">
    <property type="entry name" value="AMINOPEPTIDASE YPDF"/>
    <property type="match status" value="1"/>
</dbReference>
<dbReference type="Pfam" id="PF00557">
    <property type="entry name" value="Peptidase_M24"/>
    <property type="match status" value="1"/>
</dbReference>
<dbReference type="SUPFAM" id="SSF53092">
    <property type="entry name" value="Creatinase/prolidase N-terminal domain"/>
    <property type="match status" value="1"/>
</dbReference>
<dbReference type="InterPro" id="IPR000994">
    <property type="entry name" value="Pept_M24"/>
</dbReference>
<feature type="domain" description="Peptidase M24" evidence="1">
    <location>
        <begin position="110"/>
        <end position="311"/>
    </location>
</feature>
<evidence type="ECO:0000313" key="3">
    <source>
        <dbReference type="Proteomes" id="UP000546324"/>
    </source>
</evidence>
<dbReference type="RefSeq" id="WP_230298948.1">
    <property type="nucleotide sequence ID" value="NZ_JACHMQ010000001.1"/>
</dbReference>
<proteinExistence type="predicted"/>
<dbReference type="InterPro" id="IPR050659">
    <property type="entry name" value="Peptidase_M24B"/>
</dbReference>
<sequence>MSDDRMERVRARMIEHGVDVLVLRPSSNLRYLADSARHGFLVITPDGPPEHVRDASPLIPKGARVAIDPQMPARELLSIQERLGPQTLFASAEPLLAPLRMRKSDAEIAAMERAAVAADRAVAMAAELRWSGTTEREMARLLRVLLLETGHDEVTLVTVAAGEHSAAPYHRPTERVINPGDAVLVNIGGRHEGYCSDITRMFVVAEPPEDFEAMYSVVLAVHSAACEAVRPGVTAAEIDEVCRTAIAASGYGDFFVHRTGHGVGLDQFEPPYLTSADRTVIEPGMTMSVQPAIYLPGLYGARIEDVVVCTDIGARRLNQSPRLLIVTDR</sequence>
<dbReference type="SUPFAM" id="SSF55920">
    <property type="entry name" value="Creatinase/aminopeptidase"/>
    <property type="match status" value="1"/>
</dbReference>
<accession>A0A7X0FWI9</accession>
<keyword evidence="2" id="KW-0378">Hydrolase</keyword>
<keyword evidence="2" id="KW-0031">Aminopeptidase</keyword>
<evidence type="ECO:0000259" key="1">
    <source>
        <dbReference type="Pfam" id="PF00557"/>
    </source>
</evidence>
<dbReference type="PANTHER" id="PTHR46112">
    <property type="entry name" value="AMINOPEPTIDASE"/>
    <property type="match status" value="1"/>
</dbReference>
<gene>
    <name evidence="2" type="ORF">BKA00_001110</name>
</gene>
<evidence type="ECO:0000313" key="2">
    <source>
        <dbReference type="EMBL" id="MBB6394196.1"/>
    </source>
</evidence>
<organism evidence="2 3">
    <name type="scientific">Actinomadura coerulea</name>
    <dbReference type="NCBI Taxonomy" id="46159"/>
    <lineage>
        <taxon>Bacteria</taxon>
        <taxon>Bacillati</taxon>
        <taxon>Actinomycetota</taxon>
        <taxon>Actinomycetes</taxon>
        <taxon>Streptosporangiales</taxon>
        <taxon>Thermomonosporaceae</taxon>
        <taxon>Actinomadura</taxon>
    </lineage>
</organism>
<dbReference type="Proteomes" id="UP000546324">
    <property type="component" value="Unassembled WGS sequence"/>
</dbReference>